<dbReference type="InterPro" id="IPR036910">
    <property type="entry name" value="HMG_box_dom_sf"/>
</dbReference>
<reference evidence="6 7" key="1">
    <citation type="submission" date="2024-04" db="EMBL/GenBank/DDBJ databases">
        <authorList>
            <person name="Waldvogel A.-M."/>
            <person name="Schoenle A."/>
        </authorList>
    </citation>
    <scope>NUCLEOTIDE SEQUENCE [LARGE SCALE GENOMIC DNA]</scope>
</reference>
<dbReference type="SUPFAM" id="SSF47095">
    <property type="entry name" value="HMG-box"/>
    <property type="match status" value="1"/>
</dbReference>
<dbReference type="FunFam" id="1.10.30.10:FF:000002">
    <property type="entry name" value="transcription factor Sox-2"/>
    <property type="match status" value="1"/>
</dbReference>
<dbReference type="InterPro" id="IPR050140">
    <property type="entry name" value="SRY-related_HMG-box_TF-like"/>
</dbReference>
<evidence type="ECO:0000259" key="5">
    <source>
        <dbReference type="PROSITE" id="PS50118"/>
    </source>
</evidence>
<gene>
    <name evidence="6" type="ORF">KC01_LOCUS10416</name>
</gene>
<dbReference type="PANTHER" id="PTHR10270:SF324">
    <property type="entry name" value="SOX DOMAIN-CONTAINING PROTEIN DICHAETE-RELATED"/>
    <property type="match status" value="1"/>
</dbReference>
<dbReference type="Gene3D" id="1.10.30.10">
    <property type="entry name" value="High mobility group box domain"/>
    <property type="match status" value="1"/>
</dbReference>
<keyword evidence="2 4" id="KW-0238">DNA-binding</keyword>
<keyword evidence="3 4" id="KW-0539">Nucleus</keyword>
<name>A0AAV2JVJ8_KNICA</name>
<evidence type="ECO:0000313" key="6">
    <source>
        <dbReference type="EMBL" id="CAL1579354.1"/>
    </source>
</evidence>
<evidence type="ECO:0000256" key="4">
    <source>
        <dbReference type="PROSITE-ProRule" id="PRU00267"/>
    </source>
</evidence>
<dbReference type="InterPro" id="IPR009071">
    <property type="entry name" value="HMG_box_dom"/>
</dbReference>
<dbReference type="EMBL" id="OZ035836">
    <property type="protein sequence ID" value="CAL1579354.1"/>
    <property type="molecule type" value="Genomic_DNA"/>
</dbReference>
<comment type="subcellular location">
    <subcellularLocation>
        <location evidence="1">Nucleus</location>
    </subcellularLocation>
</comment>
<dbReference type="GO" id="GO:0005634">
    <property type="term" value="C:nucleus"/>
    <property type="evidence" value="ECO:0007669"/>
    <property type="project" value="UniProtKB-SubCell"/>
</dbReference>
<accession>A0AAV2JVJ8</accession>
<evidence type="ECO:0000256" key="1">
    <source>
        <dbReference type="ARBA" id="ARBA00004123"/>
    </source>
</evidence>
<dbReference type="GO" id="GO:0000978">
    <property type="term" value="F:RNA polymerase II cis-regulatory region sequence-specific DNA binding"/>
    <property type="evidence" value="ECO:0007669"/>
    <property type="project" value="TreeGrafter"/>
</dbReference>
<dbReference type="GO" id="GO:0030182">
    <property type="term" value="P:neuron differentiation"/>
    <property type="evidence" value="ECO:0007669"/>
    <property type="project" value="TreeGrafter"/>
</dbReference>
<sequence length="210" mass="23205">MAKPLDHIKRPMNAFMVWSRGQRRKMALENPKMHNSEISKRLGAHWKQLSDAEKRPFIDEAKRLRAQHMKEHPDYKYRPRRKAKSLRRDRYLFPALLDDAQDAFLTAAGEKKSLLPPRPAAALLEQNLLMGHFSHNPVPFSAFGLHSHHAPPQALSSPLSACPGAHGAGYMVPCGCASPWASLQPQVAYILLPGPGGGAKGLEGYGPPAV</sequence>
<feature type="domain" description="HMG box" evidence="5">
    <location>
        <begin position="8"/>
        <end position="76"/>
    </location>
</feature>
<protein>
    <recommendedName>
        <fullName evidence="5">HMG box domain-containing protein</fullName>
    </recommendedName>
</protein>
<organism evidence="6 7">
    <name type="scientific">Knipowitschia caucasica</name>
    <name type="common">Caucasian dwarf goby</name>
    <name type="synonym">Pomatoschistus caucasicus</name>
    <dbReference type="NCBI Taxonomy" id="637954"/>
    <lineage>
        <taxon>Eukaryota</taxon>
        <taxon>Metazoa</taxon>
        <taxon>Chordata</taxon>
        <taxon>Craniata</taxon>
        <taxon>Vertebrata</taxon>
        <taxon>Euteleostomi</taxon>
        <taxon>Actinopterygii</taxon>
        <taxon>Neopterygii</taxon>
        <taxon>Teleostei</taxon>
        <taxon>Neoteleostei</taxon>
        <taxon>Acanthomorphata</taxon>
        <taxon>Gobiaria</taxon>
        <taxon>Gobiiformes</taxon>
        <taxon>Gobioidei</taxon>
        <taxon>Gobiidae</taxon>
        <taxon>Gobiinae</taxon>
        <taxon>Knipowitschia</taxon>
    </lineage>
</organism>
<evidence type="ECO:0000256" key="2">
    <source>
        <dbReference type="ARBA" id="ARBA00023125"/>
    </source>
</evidence>
<dbReference type="GO" id="GO:0000122">
    <property type="term" value="P:negative regulation of transcription by RNA polymerase II"/>
    <property type="evidence" value="ECO:0007669"/>
    <property type="project" value="TreeGrafter"/>
</dbReference>
<evidence type="ECO:0000313" key="7">
    <source>
        <dbReference type="Proteomes" id="UP001497482"/>
    </source>
</evidence>
<dbReference type="AlphaFoldDB" id="A0AAV2JVJ8"/>
<proteinExistence type="predicted"/>
<evidence type="ECO:0000256" key="3">
    <source>
        <dbReference type="ARBA" id="ARBA00023242"/>
    </source>
</evidence>
<dbReference type="PANTHER" id="PTHR10270">
    <property type="entry name" value="SOX TRANSCRIPTION FACTOR"/>
    <property type="match status" value="1"/>
</dbReference>
<dbReference type="Proteomes" id="UP001497482">
    <property type="component" value="Chromosome 14"/>
</dbReference>
<dbReference type="Pfam" id="PF00505">
    <property type="entry name" value="HMG_box"/>
    <property type="match status" value="1"/>
</dbReference>
<dbReference type="SMART" id="SM00398">
    <property type="entry name" value="HMG"/>
    <property type="match status" value="1"/>
</dbReference>
<keyword evidence="7" id="KW-1185">Reference proteome</keyword>
<dbReference type="PROSITE" id="PS50118">
    <property type="entry name" value="HMG_BOX_2"/>
    <property type="match status" value="1"/>
</dbReference>
<dbReference type="CDD" id="cd22028">
    <property type="entry name" value="HMG-box_SoxA_SoxB_SoxG"/>
    <property type="match status" value="1"/>
</dbReference>
<feature type="DNA-binding region" description="HMG box" evidence="4">
    <location>
        <begin position="8"/>
        <end position="76"/>
    </location>
</feature>
<dbReference type="GO" id="GO:0001228">
    <property type="term" value="F:DNA-binding transcription activator activity, RNA polymerase II-specific"/>
    <property type="evidence" value="ECO:0007669"/>
    <property type="project" value="TreeGrafter"/>
</dbReference>
<dbReference type="GO" id="GO:0007420">
    <property type="term" value="P:brain development"/>
    <property type="evidence" value="ECO:0007669"/>
    <property type="project" value="TreeGrafter"/>
</dbReference>